<evidence type="ECO:0000256" key="9">
    <source>
        <dbReference type="SAM" id="Phobius"/>
    </source>
</evidence>
<dbReference type="GO" id="GO:0006281">
    <property type="term" value="P:DNA repair"/>
    <property type="evidence" value="ECO:0007669"/>
    <property type="project" value="UniProtKB-KW"/>
</dbReference>
<evidence type="ECO:0000256" key="8">
    <source>
        <dbReference type="ARBA" id="ARBA00023204"/>
    </source>
</evidence>
<evidence type="ECO:0000256" key="1">
    <source>
        <dbReference type="ARBA" id="ARBA00001936"/>
    </source>
</evidence>
<dbReference type="PANTHER" id="PTHR15822">
    <property type="entry name" value="TRAF AND TNF RECEPTOR-ASSOCIATED PROTEIN"/>
    <property type="match status" value="1"/>
</dbReference>
<dbReference type="InterPro" id="IPR036691">
    <property type="entry name" value="Endo/exonu/phosph_ase_sf"/>
</dbReference>
<keyword evidence="6" id="KW-0378">Hydrolase</keyword>
<feature type="domain" description="Endonuclease/exonuclease/phosphatase" evidence="10">
    <location>
        <begin position="104"/>
        <end position="356"/>
    </location>
</feature>
<name>A0A9J6ZQY6_9BACT</name>
<keyword evidence="9" id="KW-0472">Membrane</keyword>
<dbReference type="Proteomes" id="UP001056426">
    <property type="component" value="Chromosome"/>
</dbReference>
<dbReference type="CDD" id="cd09084">
    <property type="entry name" value="EEP-2"/>
    <property type="match status" value="1"/>
</dbReference>
<dbReference type="InterPro" id="IPR005135">
    <property type="entry name" value="Endo/exonuclease/phosphatase"/>
</dbReference>
<dbReference type="EMBL" id="CP098400">
    <property type="protein sequence ID" value="URW79958.1"/>
    <property type="molecule type" value="Genomic_DNA"/>
</dbReference>
<comment type="cofactor">
    <cofactor evidence="2">
        <name>Mg(2+)</name>
        <dbReference type="ChEBI" id="CHEBI:18420"/>
    </cofactor>
</comment>
<protein>
    <submittedName>
        <fullName evidence="11">Endonuclease/exonuclease/phosphatase family protein</fullName>
    </submittedName>
</protein>
<dbReference type="InterPro" id="IPR051547">
    <property type="entry name" value="TDP2-like"/>
</dbReference>
<organism evidence="11 12">
    <name type="scientific">Xiashengella succiniciproducens</name>
    <dbReference type="NCBI Taxonomy" id="2949635"/>
    <lineage>
        <taxon>Bacteria</taxon>
        <taxon>Pseudomonadati</taxon>
        <taxon>Bacteroidota</taxon>
        <taxon>Bacteroidia</taxon>
        <taxon>Marinilabiliales</taxon>
        <taxon>Marinilabiliaceae</taxon>
        <taxon>Xiashengella</taxon>
    </lineage>
</organism>
<keyword evidence="12" id="KW-1185">Reference proteome</keyword>
<evidence type="ECO:0000313" key="12">
    <source>
        <dbReference type="Proteomes" id="UP001056426"/>
    </source>
</evidence>
<dbReference type="Gene3D" id="3.60.10.10">
    <property type="entry name" value="Endonuclease/exonuclease/phosphatase"/>
    <property type="match status" value="1"/>
</dbReference>
<evidence type="ECO:0000256" key="3">
    <source>
        <dbReference type="ARBA" id="ARBA00022722"/>
    </source>
</evidence>
<reference evidence="11" key="1">
    <citation type="submission" date="2022-05" db="EMBL/GenBank/DDBJ databases">
        <authorList>
            <person name="Sun X."/>
        </authorList>
    </citation>
    <scope>NUCLEOTIDE SEQUENCE</scope>
    <source>
        <strain evidence="11">Ai-910</strain>
    </source>
</reference>
<dbReference type="AlphaFoldDB" id="A0A9J6ZQY6"/>
<dbReference type="PANTHER" id="PTHR15822:SF4">
    <property type="entry name" value="TYROSYL-DNA PHOSPHODIESTERASE 2"/>
    <property type="match status" value="1"/>
</dbReference>
<dbReference type="GO" id="GO:0004519">
    <property type="term" value="F:endonuclease activity"/>
    <property type="evidence" value="ECO:0007669"/>
    <property type="project" value="UniProtKB-KW"/>
</dbReference>
<dbReference type="RefSeq" id="WP_250724070.1">
    <property type="nucleotide sequence ID" value="NZ_CP098400.1"/>
</dbReference>
<dbReference type="KEGG" id="alkq:M9189_01115"/>
<dbReference type="GO" id="GO:0046872">
    <property type="term" value="F:metal ion binding"/>
    <property type="evidence" value="ECO:0007669"/>
    <property type="project" value="UniProtKB-KW"/>
</dbReference>
<evidence type="ECO:0000256" key="6">
    <source>
        <dbReference type="ARBA" id="ARBA00022801"/>
    </source>
</evidence>
<proteinExistence type="predicted"/>
<sequence length="369" mass="42283">MKKILYSISLTIVTLSALALLFSTATAYIPPGSLHFLAFAGFAFVALWIFNLALAIILLLRKSWFVLIPIIALLISLPHWNHCFRIWGKNVEASLVLEKPVTVMSYNTRMFDYYKHSGVNNTPEVTFDFILQQSPDIISFQEYYTKLKPEEYSPAAIAMKFRAYPHRYFEYTEKHKGNTGYGLAIYSKYPIIEGGAIRFDQSRNMTIYADIDINGTVVRVFNSHLESIGFQDNELEVLDSLDFRMSESQKRGLINISRKLTRALRSRATQAETISGQIAESPYPVIVCGDFNDIPVSYVYRKMRGKLKDAFTESGSGFGGTYNGRRLPSFRIDYIFHDPAFSSYNFRKFPVKYSDHYPIMTVIDLNPKR</sequence>
<gene>
    <name evidence="11" type="ORF">M9189_01115</name>
</gene>
<evidence type="ECO:0000313" key="11">
    <source>
        <dbReference type="EMBL" id="URW79958.1"/>
    </source>
</evidence>
<evidence type="ECO:0000256" key="5">
    <source>
        <dbReference type="ARBA" id="ARBA00022763"/>
    </source>
</evidence>
<dbReference type="GO" id="GO:0016787">
    <property type="term" value="F:hydrolase activity"/>
    <property type="evidence" value="ECO:0007669"/>
    <property type="project" value="UniProtKB-KW"/>
</dbReference>
<dbReference type="Pfam" id="PF03372">
    <property type="entry name" value="Exo_endo_phos"/>
    <property type="match status" value="1"/>
</dbReference>
<evidence type="ECO:0000256" key="7">
    <source>
        <dbReference type="ARBA" id="ARBA00022842"/>
    </source>
</evidence>
<keyword evidence="5" id="KW-0227">DNA damage</keyword>
<dbReference type="SUPFAM" id="SSF56219">
    <property type="entry name" value="DNase I-like"/>
    <property type="match status" value="1"/>
</dbReference>
<keyword evidence="11" id="KW-0255">Endonuclease</keyword>
<keyword evidence="7" id="KW-0460">Magnesium</keyword>
<keyword evidence="3" id="KW-0540">Nuclease</keyword>
<keyword evidence="9" id="KW-1133">Transmembrane helix</keyword>
<accession>A0A9J6ZQY6</accession>
<feature type="transmembrane region" description="Helical" evidence="9">
    <location>
        <begin position="64"/>
        <end position="80"/>
    </location>
</feature>
<evidence type="ECO:0000256" key="4">
    <source>
        <dbReference type="ARBA" id="ARBA00022723"/>
    </source>
</evidence>
<keyword evidence="4" id="KW-0479">Metal-binding</keyword>
<feature type="transmembrane region" description="Helical" evidence="9">
    <location>
        <begin position="37"/>
        <end position="59"/>
    </location>
</feature>
<keyword evidence="8" id="KW-0234">DNA repair</keyword>
<reference evidence="11" key="2">
    <citation type="submission" date="2022-06" db="EMBL/GenBank/DDBJ databases">
        <title>Xiashengella guii gen. nov. sp. nov., a bacterium isolated form anaerobic digestion tank.</title>
        <authorList>
            <person name="Huang H."/>
        </authorList>
    </citation>
    <scope>NUCLEOTIDE SEQUENCE</scope>
    <source>
        <strain evidence="11">Ai-910</strain>
    </source>
</reference>
<comment type="cofactor">
    <cofactor evidence="1">
        <name>Mn(2+)</name>
        <dbReference type="ChEBI" id="CHEBI:29035"/>
    </cofactor>
</comment>
<evidence type="ECO:0000256" key="2">
    <source>
        <dbReference type="ARBA" id="ARBA00001946"/>
    </source>
</evidence>
<keyword evidence="9" id="KW-0812">Transmembrane</keyword>
<evidence type="ECO:0000259" key="10">
    <source>
        <dbReference type="Pfam" id="PF03372"/>
    </source>
</evidence>